<keyword evidence="7" id="KW-0443">Lipid metabolism</keyword>
<gene>
    <name evidence="10" type="ORF">GCM10009750_16480</name>
</gene>
<dbReference type="InterPro" id="IPR001206">
    <property type="entry name" value="Diacylglycerol_kinase_cat_dom"/>
</dbReference>
<dbReference type="Gene3D" id="3.40.50.10330">
    <property type="entry name" value="Probable inorganic polyphosphate/atp-NAD kinase, domain 1"/>
    <property type="match status" value="1"/>
</dbReference>
<comment type="caution">
    <text evidence="10">The sequence shown here is derived from an EMBL/GenBank/DDBJ whole genome shotgun (WGS) entry which is preliminary data.</text>
</comment>
<dbReference type="PROSITE" id="PS50146">
    <property type="entry name" value="DAGK"/>
    <property type="match status" value="1"/>
</dbReference>
<keyword evidence="8" id="KW-1208">Phospholipid metabolism</keyword>
<evidence type="ECO:0000256" key="8">
    <source>
        <dbReference type="ARBA" id="ARBA00023264"/>
    </source>
</evidence>
<evidence type="ECO:0000256" key="4">
    <source>
        <dbReference type="ARBA" id="ARBA00022741"/>
    </source>
</evidence>
<keyword evidence="5 10" id="KW-0418">Kinase</keyword>
<protein>
    <submittedName>
        <fullName evidence="10">Diacylglycerol kinase</fullName>
    </submittedName>
</protein>
<dbReference type="Gene3D" id="2.60.200.40">
    <property type="match status" value="1"/>
</dbReference>
<name>A0ABN2MN22_9MICO</name>
<accession>A0ABN2MN22</accession>
<evidence type="ECO:0000313" key="11">
    <source>
        <dbReference type="Proteomes" id="UP001501746"/>
    </source>
</evidence>
<dbReference type="Pfam" id="PF00781">
    <property type="entry name" value="DAGK_cat"/>
    <property type="match status" value="1"/>
</dbReference>
<keyword evidence="4" id="KW-0547">Nucleotide-binding</keyword>
<keyword evidence="7" id="KW-0594">Phospholipid biosynthesis</keyword>
<dbReference type="GO" id="GO:0016301">
    <property type="term" value="F:kinase activity"/>
    <property type="evidence" value="ECO:0007669"/>
    <property type="project" value="UniProtKB-KW"/>
</dbReference>
<evidence type="ECO:0000256" key="5">
    <source>
        <dbReference type="ARBA" id="ARBA00022777"/>
    </source>
</evidence>
<dbReference type="InterPro" id="IPR017438">
    <property type="entry name" value="ATP-NAD_kinase_N"/>
</dbReference>
<organism evidence="10 11">
    <name type="scientific">Agromyces salentinus</name>
    <dbReference type="NCBI Taxonomy" id="269421"/>
    <lineage>
        <taxon>Bacteria</taxon>
        <taxon>Bacillati</taxon>
        <taxon>Actinomycetota</taxon>
        <taxon>Actinomycetes</taxon>
        <taxon>Micrococcales</taxon>
        <taxon>Microbacteriaceae</taxon>
        <taxon>Agromyces</taxon>
    </lineage>
</organism>
<dbReference type="InterPro" id="IPR050187">
    <property type="entry name" value="Lipid_Phosphate_FormReg"/>
</dbReference>
<dbReference type="InterPro" id="IPR016064">
    <property type="entry name" value="NAD/diacylglycerol_kinase_sf"/>
</dbReference>
<keyword evidence="3" id="KW-0808">Transferase</keyword>
<evidence type="ECO:0000256" key="7">
    <source>
        <dbReference type="ARBA" id="ARBA00023209"/>
    </source>
</evidence>
<evidence type="ECO:0000256" key="3">
    <source>
        <dbReference type="ARBA" id="ARBA00022679"/>
    </source>
</evidence>
<dbReference type="Proteomes" id="UP001501746">
    <property type="component" value="Unassembled WGS sequence"/>
</dbReference>
<dbReference type="Pfam" id="PF19279">
    <property type="entry name" value="YegS_C"/>
    <property type="match status" value="1"/>
</dbReference>
<evidence type="ECO:0000256" key="2">
    <source>
        <dbReference type="ARBA" id="ARBA00005983"/>
    </source>
</evidence>
<keyword evidence="11" id="KW-1185">Reference proteome</keyword>
<dbReference type="InterPro" id="IPR045540">
    <property type="entry name" value="YegS/DAGK_C"/>
</dbReference>
<proteinExistence type="inferred from homology"/>
<evidence type="ECO:0000256" key="6">
    <source>
        <dbReference type="ARBA" id="ARBA00022840"/>
    </source>
</evidence>
<evidence type="ECO:0000256" key="1">
    <source>
        <dbReference type="ARBA" id="ARBA00001946"/>
    </source>
</evidence>
<evidence type="ECO:0000313" key="10">
    <source>
        <dbReference type="EMBL" id="GAA1832977.1"/>
    </source>
</evidence>
<dbReference type="SMART" id="SM00046">
    <property type="entry name" value="DAGKc"/>
    <property type="match status" value="1"/>
</dbReference>
<keyword evidence="6" id="KW-0067">ATP-binding</keyword>
<feature type="domain" description="DAGKc" evidence="9">
    <location>
        <begin position="3"/>
        <end position="137"/>
    </location>
</feature>
<dbReference type="RefSeq" id="WP_157427863.1">
    <property type="nucleotide sequence ID" value="NZ_BAAANK010000004.1"/>
</dbReference>
<evidence type="ECO:0000259" key="9">
    <source>
        <dbReference type="PROSITE" id="PS50146"/>
    </source>
</evidence>
<reference evidence="10 11" key="1">
    <citation type="journal article" date="2019" name="Int. J. Syst. Evol. Microbiol.">
        <title>The Global Catalogue of Microorganisms (GCM) 10K type strain sequencing project: providing services to taxonomists for standard genome sequencing and annotation.</title>
        <authorList>
            <consortium name="The Broad Institute Genomics Platform"/>
            <consortium name="The Broad Institute Genome Sequencing Center for Infectious Disease"/>
            <person name="Wu L."/>
            <person name="Ma J."/>
        </authorList>
    </citation>
    <scope>NUCLEOTIDE SEQUENCE [LARGE SCALE GENOMIC DNA]</scope>
    <source>
        <strain evidence="10 11">JCM 14323</strain>
    </source>
</reference>
<comment type="similarity">
    <text evidence="2">Belongs to the diacylglycerol/lipid kinase family.</text>
</comment>
<sequence>MTATPKRLLVAVNPSASFGRHRDVGAVTTRRLLDEGHEVVMLQEPNFELLRRETEHAFARGVDGLVVVGGDGMVSLAVNIVAGTEVPFGIVAAGTGNDLARGLGLPHDDPAAGLEALVAAIGREPRVIDAGVVRREASAPVWFAGIVSAGFDALVNERANRMVRPRGPSRYTVALVRELVTFRPRRYAITIDGVRREQAAMLVSVANNRSLGGGMTLVPHADLTDGLLDVLIVHPISRARLVAVFPKVFKGEHAGHPRVEFLQARRVSLEAEDVVAYADGERVGSLPIHVEVVPGALRVFA</sequence>
<dbReference type="SUPFAM" id="SSF111331">
    <property type="entry name" value="NAD kinase/diacylglycerol kinase-like"/>
    <property type="match status" value="1"/>
</dbReference>
<dbReference type="PANTHER" id="PTHR12358">
    <property type="entry name" value="SPHINGOSINE KINASE"/>
    <property type="match status" value="1"/>
</dbReference>
<dbReference type="EMBL" id="BAAANK010000004">
    <property type="protein sequence ID" value="GAA1832977.1"/>
    <property type="molecule type" value="Genomic_DNA"/>
</dbReference>
<keyword evidence="7" id="KW-0444">Lipid biosynthesis</keyword>
<comment type="cofactor">
    <cofactor evidence="1">
        <name>Mg(2+)</name>
        <dbReference type="ChEBI" id="CHEBI:18420"/>
    </cofactor>
</comment>
<dbReference type="PANTHER" id="PTHR12358:SF106">
    <property type="entry name" value="LIPID KINASE YEGS"/>
    <property type="match status" value="1"/>
</dbReference>